<gene>
    <name evidence="2" type="ORF">Fcan01_17142</name>
</gene>
<dbReference type="AlphaFoldDB" id="A0A226DVX0"/>
<feature type="compositionally biased region" description="Acidic residues" evidence="1">
    <location>
        <begin position="289"/>
        <end position="300"/>
    </location>
</feature>
<proteinExistence type="predicted"/>
<keyword evidence="3" id="KW-1185">Reference proteome</keyword>
<dbReference type="EMBL" id="LNIX01000012">
    <property type="protein sequence ID" value="OXA48356.1"/>
    <property type="molecule type" value="Genomic_DNA"/>
</dbReference>
<organism evidence="2 3">
    <name type="scientific">Folsomia candida</name>
    <name type="common">Springtail</name>
    <dbReference type="NCBI Taxonomy" id="158441"/>
    <lineage>
        <taxon>Eukaryota</taxon>
        <taxon>Metazoa</taxon>
        <taxon>Ecdysozoa</taxon>
        <taxon>Arthropoda</taxon>
        <taxon>Hexapoda</taxon>
        <taxon>Collembola</taxon>
        <taxon>Entomobryomorpha</taxon>
        <taxon>Isotomoidea</taxon>
        <taxon>Isotomidae</taxon>
        <taxon>Proisotominae</taxon>
        <taxon>Folsomia</taxon>
    </lineage>
</organism>
<evidence type="ECO:0000313" key="3">
    <source>
        <dbReference type="Proteomes" id="UP000198287"/>
    </source>
</evidence>
<feature type="region of interest" description="Disordered" evidence="1">
    <location>
        <begin position="269"/>
        <end position="300"/>
    </location>
</feature>
<comment type="caution">
    <text evidence="2">The sequence shown here is derived from an EMBL/GenBank/DDBJ whole genome shotgun (WGS) entry which is preliminary data.</text>
</comment>
<dbReference type="Proteomes" id="UP000198287">
    <property type="component" value="Unassembled WGS sequence"/>
</dbReference>
<name>A0A226DVX0_FOLCA</name>
<accession>A0A226DVX0</accession>
<sequence length="429" mass="49023">MEKNHAAASFVLWTVHLGRSAEKTIFFSPRIVPLMEMQHFVTGLNLAVVKVFEERLPALLEVELAKQLETLVNAKMTRLETFITEQSDKLDARIMQLQKRMGELGERQDFADKQVKSMSKVFDSMEEWMANMEKQKTIDDKGCQERFANFEKKFATKMKPLMVKFAEWCESAFGKNNDEFGRDVDDLETARRLDYIEREGEVPIETPPSTFAKQILSDPLELPLQSFSSNSNSTLTRFGDVEDHDEDDINSSISVSNVRSLSTSMVYTRKRKRQRYDNEDDKSERGDEGEGGDYDEENDDQVSWDKRCRYCEINCGPVEKSRSTGTPVPDTARKSLAILAKLGTFHHPRAPLIPDFFTLGGEDDDLFEEQGVAVFNVECDIEPFYETTTTDNPDFDGNQSGRKIHDTSVRFSSLGKLLLRRKGPPLRLT</sequence>
<protein>
    <submittedName>
        <fullName evidence="2">Uncharacterized protein</fullName>
    </submittedName>
</protein>
<reference evidence="2 3" key="1">
    <citation type="submission" date="2015-12" db="EMBL/GenBank/DDBJ databases">
        <title>The genome of Folsomia candida.</title>
        <authorList>
            <person name="Faddeeva A."/>
            <person name="Derks M.F."/>
            <person name="Anvar Y."/>
            <person name="Smit S."/>
            <person name="Van Straalen N."/>
            <person name="Roelofs D."/>
        </authorList>
    </citation>
    <scope>NUCLEOTIDE SEQUENCE [LARGE SCALE GENOMIC DNA]</scope>
    <source>
        <strain evidence="2 3">VU population</strain>
        <tissue evidence="2">Whole body</tissue>
    </source>
</reference>
<evidence type="ECO:0000256" key="1">
    <source>
        <dbReference type="SAM" id="MobiDB-lite"/>
    </source>
</evidence>
<evidence type="ECO:0000313" key="2">
    <source>
        <dbReference type="EMBL" id="OXA48356.1"/>
    </source>
</evidence>